<dbReference type="EMBL" id="KL367572">
    <property type="protein sequence ID" value="KFD63525.1"/>
    <property type="molecule type" value="Genomic_DNA"/>
</dbReference>
<dbReference type="Pfam" id="PF17921">
    <property type="entry name" value="Integrase_H2C2"/>
    <property type="match status" value="1"/>
</dbReference>
<keyword evidence="6" id="KW-0233">DNA recombination</keyword>
<dbReference type="EC" id="2.7.7.49" evidence="1"/>
<dbReference type="GO" id="GO:0003676">
    <property type="term" value="F:nucleic acid binding"/>
    <property type="evidence" value="ECO:0007669"/>
    <property type="project" value="InterPro"/>
</dbReference>
<feature type="region of interest" description="Disordered" evidence="7">
    <location>
        <begin position="1013"/>
        <end position="1041"/>
    </location>
</feature>
<dbReference type="GO" id="GO:0003964">
    <property type="term" value="F:RNA-directed DNA polymerase activity"/>
    <property type="evidence" value="ECO:0007669"/>
    <property type="project" value="UniProtKB-EC"/>
</dbReference>
<sequence length="1100" mass="123580">MAEKSGIAGGALAVYLQLPDEDKENVEKLKNALLAAFEVDQFIAYEQFITRRLNPGELPDVFLADLQRLASLFGGVSERQLSCAFVTGLPDDVRRLLRAGSRIEEFSLAQLVTRARAVLTNNPFISKLDAGLAIGEPRMIPKRKREWGGRISAVPLPHLTKALPVIRINVDGVQRRALIDTGCTRCIAYAPCCTRWRKQRVNITTVSGEQLSCIGIGFVSLELPRRPRVMVEAIIAPKRPLDLDFIIGMSGTVALGGVTVDGEGRVQFGLGNPTICASADTRIHIDKKDFSATYDPVTHVWTVAWKWSNGLAPGQLCNTREEYTPAVGIRKPYKEELNRWIHNGWLVPYNEEELGPAKALIPLLAVTQRSKGKVRPVLDFRELNTHIAAFTGNSDVCAHKLREWRRQGENVSILDLKQAYLQIHVDKSLWPYQTVIIDGRRHCLTRLGFGLNVAPIIMTAVVNCVLSRDADIQRATSAYIDDIFVNENVVEANRVKQHLADYGLAGQQNARWTYVDKRNQSQCVAGAVDAQDGIFLLRTAVAFIKREANSVTSKWDEPIDDDRIREQLNEVANAVKNQDPARGHWEVSGDKAKLWVDASTLAIGVMLEVNGVIVEDAAWLRPEDACHINMAELDAAIRGLNLAISWHMKQIELITDSLTVQRWLNDGLSGKARLRTKAANEMLIRRRVATIIALVEEYELQFSVTLVPSAENKADILTRVPHRWMTPKDPFTVPACASALDQGVEQLIAEVHHSAGHPGMRRTLYFARRRNPTISKRSVRQVISTCNVCQSIDPAPVKWKHGHLEVDRIWQRIGMDFAHCGGKLFLTLIDCGPSRFSIWRPLRFRTTAEVIEQLETIFYERGAPEEILTDNDTVFRSQTFADFLNRWGVRIKFRCAYVPSGNGIVERCHRTIKVIVARKKCSVREAVYLYNITPRDDRTAATAPANVIYRYLVRVRDVDPVTSTNQDISNRYNVGDEVWIRPLAGRCDTRYEEGTVTNVLSDQAVEIDGIPRHVRDIRRRAPSPDRQEGTNKTENEAEEPLLIRVPIRGSNVNAEPPAHLYESGEHLEQTHSADQGTELPAPQLRRSKRIRQQRGCSVCD</sequence>
<evidence type="ECO:0000256" key="6">
    <source>
        <dbReference type="ARBA" id="ARBA00023172"/>
    </source>
</evidence>
<dbReference type="PANTHER" id="PTHR37984:SF5">
    <property type="entry name" value="PROTEIN NYNRIN-LIKE"/>
    <property type="match status" value="1"/>
</dbReference>
<evidence type="ECO:0000259" key="8">
    <source>
        <dbReference type="PROSITE" id="PS50994"/>
    </source>
</evidence>
<name>A0A085N229_9BILA</name>
<evidence type="ECO:0000256" key="3">
    <source>
        <dbReference type="ARBA" id="ARBA00022695"/>
    </source>
</evidence>
<dbReference type="Pfam" id="PF00078">
    <property type="entry name" value="RVT_1"/>
    <property type="match status" value="1"/>
</dbReference>
<dbReference type="PROSITE" id="PS50994">
    <property type="entry name" value="INTEGRASE"/>
    <property type="match status" value="1"/>
</dbReference>
<dbReference type="Gene3D" id="3.30.420.10">
    <property type="entry name" value="Ribonuclease H-like superfamily/Ribonuclease H"/>
    <property type="match status" value="2"/>
</dbReference>
<dbReference type="GO" id="GO:0015074">
    <property type="term" value="P:DNA integration"/>
    <property type="evidence" value="ECO:0007669"/>
    <property type="project" value="InterPro"/>
</dbReference>
<dbReference type="SUPFAM" id="SSF56672">
    <property type="entry name" value="DNA/RNA polymerases"/>
    <property type="match status" value="1"/>
</dbReference>
<dbReference type="InterPro" id="IPR000477">
    <property type="entry name" value="RT_dom"/>
</dbReference>
<dbReference type="InterPro" id="IPR043128">
    <property type="entry name" value="Rev_trsase/Diguanyl_cyclase"/>
</dbReference>
<evidence type="ECO:0000256" key="4">
    <source>
        <dbReference type="ARBA" id="ARBA00022722"/>
    </source>
</evidence>
<dbReference type="Pfam" id="PF13456">
    <property type="entry name" value="RVT_3"/>
    <property type="match status" value="1"/>
</dbReference>
<dbReference type="Pfam" id="PF00665">
    <property type="entry name" value="rve"/>
    <property type="match status" value="1"/>
</dbReference>
<evidence type="ECO:0000256" key="7">
    <source>
        <dbReference type="SAM" id="MobiDB-lite"/>
    </source>
</evidence>
<feature type="domain" description="Integrase catalytic" evidence="8">
    <location>
        <begin position="792"/>
        <end position="913"/>
    </location>
</feature>
<dbReference type="InterPro" id="IPR043502">
    <property type="entry name" value="DNA/RNA_pol_sf"/>
</dbReference>
<dbReference type="AlphaFoldDB" id="A0A085N229"/>
<dbReference type="GO" id="GO:0006310">
    <property type="term" value="P:DNA recombination"/>
    <property type="evidence" value="ECO:0007669"/>
    <property type="project" value="UniProtKB-KW"/>
</dbReference>
<feature type="compositionally biased region" description="Basic and acidic residues" evidence="7">
    <location>
        <begin position="1022"/>
        <end position="1035"/>
    </location>
</feature>
<dbReference type="InterPro" id="IPR021109">
    <property type="entry name" value="Peptidase_aspartic_dom_sf"/>
</dbReference>
<dbReference type="Gene3D" id="3.10.10.10">
    <property type="entry name" value="HIV Type 1 Reverse Transcriptase, subunit A, domain 1"/>
    <property type="match status" value="1"/>
</dbReference>
<evidence type="ECO:0000256" key="1">
    <source>
        <dbReference type="ARBA" id="ARBA00012493"/>
    </source>
</evidence>
<dbReference type="SUPFAM" id="SSF53098">
    <property type="entry name" value="Ribonuclease H-like"/>
    <property type="match status" value="1"/>
</dbReference>
<evidence type="ECO:0000256" key="5">
    <source>
        <dbReference type="ARBA" id="ARBA00022759"/>
    </source>
</evidence>
<dbReference type="GO" id="GO:0042575">
    <property type="term" value="C:DNA polymerase complex"/>
    <property type="evidence" value="ECO:0007669"/>
    <property type="project" value="UniProtKB-ARBA"/>
</dbReference>
<dbReference type="Proteomes" id="UP000030758">
    <property type="component" value="Unassembled WGS sequence"/>
</dbReference>
<dbReference type="InterPro" id="IPR050951">
    <property type="entry name" value="Retrovirus_Pol_polyprotein"/>
</dbReference>
<dbReference type="SUPFAM" id="SSF50630">
    <property type="entry name" value="Acid proteases"/>
    <property type="match status" value="1"/>
</dbReference>
<dbReference type="GO" id="GO:0004523">
    <property type="term" value="F:RNA-DNA hybrid ribonuclease activity"/>
    <property type="evidence" value="ECO:0007669"/>
    <property type="project" value="InterPro"/>
</dbReference>
<dbReference type="InterPro" id="IPR041588">
    <property type="entry name" value="Integrase_H2C2"/>
</dbReference>
<organism evidence="9">
    <name type="scientific">Trichuris suis</name>
    <name type="common">pig whipworm</name>
    <dbReference type="NCBI Taxonomy" id="68888"/>
    <lineage>
        <taxon>Eukaryota</taxon>
        <taxon>Metazoa</taxon>
        <taxon>Ecdysozoa</taxon>
        <taxon>Nematoda</taxon>
        <taxon>Enoplea</taxon>
        <taxon>Dorylaimia</taxon>
        <taxon>Trichinellida</taxon>
        <taxon>Trichuridae</taxon>
        <taxon>Trichuris</taxon>
    </lineage>
</organism>
<dbReference type="InterPro" id="IPR002156">
    <property type="entry name" value="RNaseH_domain"/>
</dbReference>
<accession>A0A085N229</accession>
<evidence type="ECO:0000313" key="9">
    <source>
        <dbReference type="EMBL" id="KFD63525.1"/>
    </source>
</evidence>
<reference evidence="9" key="1">
    <citation type="journal article" date="2014" name="Nat. Genet.">
        <title>Genome and transcriptome of the porcine whipworm Trichuris suis.</title>
        <authorList>
            <person name="Jex A.R."/>
            <person name="Nejsum P."/>
            <person name="Schwarz E.M."/>
            <person name="Hu L."/>
            <person name="Young N.D."/>
            <person name="Hall R.S."/>
            <person name="Korhonen P.K."/>
            <person name="Liao S."/>
            <person name="Thamsborg S."/>
            <person name="Xia J."/>
            <person name="Xu P."/>
            <person name="Wang S."/>
            <person name="Scheerlinck J.P."/>
            <person name="Hofmann A."/>
            <person name="Sternberg P.W."/>
            <person name="Wang J."/>
            <person name="Gasser R.B."/>
        </authorList>
    </citation>
    <scope>NUCLEOTIDE SEQUENCE [LARGE SCALE GENOMIC DNA]</scope>
    <source>
        <strain evidence="9">DCEP-RM93F</strain>
    </source>
</reference>
<feature type="region of interest" description="Disordered" evidence="7">
    <location>
        <begin position="1065"/>
        <end position="1084"/>
    </location>
</feature>
<dbReference type="InterPro" id="IPR001584">
    <property type="entry name" value="Integrase_cat-core"/>
</dbReference>
<keyword evidence="4" id="KW-0540">Nuclease</keyword>
<evidence type="ECO:0000256" key="2">
    <source>
        <dbReference type="ARBA" id="ARBA00022679"/>
    </source>
</evidence>
<protein>
    <recommendedName>
        <fullName evidence="1">RNA-directed DNA polymerase</fullName>
        <ecNumber evidence="1">2.7.7.49</ecNumber>
    </recommendedName>
</protein>
<dbReference type="InterPro" id="IPR055475">
    <property type="entry name" value="DUF7047"/>
</dbReference>
<keyword evidence="5" id="KW-0378">Hydrolase</keyword>
<keyword evidence="2" id="KW-0808">Transferase</keyword>
<keyword evidence="3" id="KW-0548">Nucleotidyltransferase</keyword>
<keyword evidence="5" id="KW-0255">Endonuclease</keyword>
<dbReference type="InterPro" id="IPR036397">
    <property type="entry name" value="RNaseH_sf"/>
</dbReference>
<dbReference type="Gene3D" id="3.30.70.270">
    <property type="match status" value="1"/>
</dbReference>
<gene>
    <name evidence="9" type="ORF">M514_06471</name>
</gene>
<dbReference type="InterPro" id="IPR012337">
    <property type="entry name" value="RNaseH-like_sf"/>
</dbReference>
<dbReference type="Pfam" id="PF23088">
    <property type="entry name" value="DUF7047"/>
    <property type="match status" value="1"/>
</dbReference>
<proteinExistence type="predicted"/>
<dbReference type="PANTHER" id="PTHR37984">
    <property type="entry name" value="PROTEIN CBG26694"/>
    <property type="match status" value="1"/>
</dbReference>